<sequence length="150" mass="17387">MLYLILWFVVVSAVYYTAVSLEFIWIVPIYIGIVCVACVLFLLVNGGIGPIIKAEHKKEDTAHKKYVLDKSHQRLSRRTKFRRFRLGSQVSDKTTQTEADIKTEAQERPNPLSLDDMHRELYSKIILIIGIPVFIVFLIDYMLILFNIQI</sequence>
<evidence type="ECO:0000256" key="1">
    <source>
        <dbReference type="SAM" id="Phobius"/>
    </source>
</evidence>
<keyword evidence="1" id="KW-1133">Transmembrane helix</keyword>
<reference evidence="2" key="1">
    <citation type="submission" date="2019-08" db="EMBL/GenBank/DDBJ databases">
        <authorList>
            <person name="Kucharzyk K."/>
            <person name="Murdoch R.W."/>
            <person name="Higgins S."/>
            <person name="Loffler F."/>
        </authorList>
    </citation>
    <scope>NUCLEOTIDE SEQUENCE</scope>
</reference>
<protein>
    <submittedName>
        <fullName evidence="2">Uncharacterized protein</fullName>
    </submittedName>
</protein>
<name>A0A645IDL3_9ZZZZ</name>
<feature type="transmembrane region" description="Helical" evidence="1">
    <location>
        <begin position="23"/>
        <end position="44"/>
    </location>
</feature>
<organism evidence="2">
    <name type="scientific">bioreactor metagenome</name>
    <dbReference type="NCBI Taxonomy" id="1076179"/>
    <lineage>
        <taxon>unclassified sequences</taxon>
        <taxon>metagenomes</taxon>
        <taxon>ecological metagenomes</taxon>
    </lineage>
</organism>
<proteinExistence type="predicted"/>
<evidence type="ECO:0000313" key="2">
    <source>
        <dbReference type="EMBL" id="MPN49398.1"/>
    </source>
</evidence>
<dbReference type="AlphaFoldDB" id="A0A645IDL3"/>
<accession>A0A645IDL3</accession>
<keyword evidence="1" id="KW-0812">Transmembrane</keyword>
<keyword evidence="1" id="KW-0472">Membrane</keyword>
<gene>
    <name evidence="2" type="ORF">SDC9_197019</name>
</gene>
<dbReference type="EMBL" id="VSSQ01112617">
    <property type="protein sequence ID" value="MPN49398.1"/>
    <property type="molecule type" value="Genomic_DNA"/>
</dbReference>
<feature type="transmembrane region" description="Helical" evidence="1">
    <location>
        <begin position="125"/>
        <end position="148"/>
    </location>
</feature>
<comment type="caution">
    <text evidence="2">The sequence shown here is derived from an EMBL/GenBank/DDBJ whole genome shotgun (WGS) entry which is preliminary data.</text>
</comment>